<name>A0A9D1H031_9ACTN</name>
<organism evidence="3 4">
    <name type="scientific">Candidatus Avipropionibacterium avicola</name>
    <dbReference type="NCBI Taxonomy" id="2840701"/>
    <lineage>
        <taxon>Bacteria</taxon>
        <taxon>Bacillati</taxon>
        <taxon>Actinomycetota</taxon>
        <taxon>Actinomycetes</taxon>
        <taxon>Propionibacteriales</taxon>
        <taxon>Propionibacteriaceae</taxon>
        <taxon>Propionibacteriaceae incertae sedis</taxon>
        <taxon>Candidatus Avipropionibacterium</taxon>
    </lineage>
</organism>
<reference evidence="3" key="1">
    <citation type="submission" date="2020-10" db="EMBL/GenBank/DDBJ databases">
        <authorList>
            <person name="Gilroy R."/>
        </authorList>
    </citation>
    <scope>NUCLEOTIDE SEQUENCE</scope>
    <source>
        <strain evidence="3">ChiGjej1B1-24693</strain>
    </source>
</reference>
<dbReference type="EMBL" id="DVLP01000406">
    <property type="protein sequence ID" value="HIT76679.1"/>
    <property type="molecule type" value="Genomic_DNA"/>
</dbReference>
<evidence type="ECO:0000259" key="2">
    <source>
        <dbReference type="Pfam" id="PF21181"/>
    </source>
</evidence>
<dbReference type="InterPro" id="IPR013830">
    <property type="entry name" value="SGNH_hydro"/>
</dbReference>
<dbReference type="InterPro" id="IPR048977">
    <property type="entry name" value="SsfX3-like_N"/>
</dbReference>
<dbReference type="AlphaFoldDB" id="A0A9D1H031"/>
<dbReference type="InterPro" id="IPR036514">
    <property type="entry name" value="SGNH_hydro_sf"/>
</dbReference>
<reference evidence="3" key="2">
    <citation type="journal article" date="2021" name="PeerJ">
        <title>Extensive microbial diversity within the chicken gut microbiome revealed by metagenomics and culture.</title>
        <authorList>
            <person name="Gilroy R."/>
            <person name="Ravi A."/>
            <person name="Getino M."/>
            <person name="Pursley I."/>
            <person name="Horton D.L."/>
            <person name="Alikhan N.F."/>
            <person name="Baker D."/>
            <person name="Gharbi K."/>
            <person name="Hall N."/>
            <person name="Watson M."/>
            <person name="Adriaenssens E.M."/>
            <person name="Foster-Nyarko E."/>
            <person name="Jarju S."/>
            <person name="Secka A."/>
            <person name="Antonio M."/>
            <person name="Oren A."/>
            <person name="Chaudhuri R.R."/>
            <person name="La Ragione R."/>
            <person name="Hildebrand F."/>
            <person name="Pallen M.J."/>
        </authorList>
    </citation>
    <scope>NUCLEOTIDE SEQUENCE</scope>
    <source>
        <strain evidence="3">ChiGjej1B1-24693</strain>
    </source>
</reference>
<dbReference type="Pfam" id="PF21181">
    <property type="entry name" value="SsfX3_N"/>
    <property type="match status" value="1"/>
</dbReference>
<dbReference type="Gene3D" id="3.40.50.1110">
    <property type="entry name" value="SGNH hydrolase"/>
    <property type="match status" value="1"/>
</dbReference>
<dbReference type="Proteomes" id="UP000886842">
    <property type="component" value="Unassembled WGS sequence"/>
</dbReference>
<evidence type="ECO:0000313" key="3">
    <source>
        <dbReference type="EMBL" id="HIT76679.1"/>
    </source>
</evidence>
<dbReference type="SUPFAM" id="SSF52266">
    <property type="entry name" value="SGNH hydrolase"/>
    <property type="match status" value="1"/>
</dbReference>
<evidence type="ECO:0000259" key="1">
    <source>
        <dbReference type="Pfam" id="PF14606"/>
    </source>
</evidence>
<proteinExistence type="predicted"/>
<comment type="caution">
    <text evidence="3">The sequence shown here is derived from an EMBL/GenBank/DDBJ whole genome shotgun (WGS) entry which is preliminary data.</text>
</comment>
<feature type="domain" description="SsfX3-like N-terminal" evidence="2">
    <location>
        <begin position="17"/>
        <end position="120"/>
    </location>
</feature>
<evidence type="ECO:0000313" key="4">
    <source>
        <dbReference type="Proteomes" id="UP000886842"/>
    </source>
</evidence>
<dbReference type="Pfam" id="PF14606">
    <property type="entry name" value="Lipase_GDSL_3"/>
    <property type="match status" value="1"/>
</dbReference>
<gene>
    <name evidence="3" type="ORF">IAA98_13940</name>
</gene>
<accession>A0A9D1H031</accession>
<protein>
    <recommendedName>
        <fullName evidence="5">SGNH hydrolase-type esterase domain-containing protein</fullName>
    </recommendedName>
</protein>
<sequence>MAQTEVQCDPGSRPELWQGAVEWTAVDDGWQPWRLLPEEEPYAYAPELYARARAGAGVRFVADVTAERLEIELSGASEDHKPVDILVDGELVSRQPVAERTVATLELAAPGRVEVWLPHAGECRVHGLRLIGPSATATPATPRTRWVTYGSSITQASASPGPSQTWPALVARNLDWDLTCLGFGGQCHLDHAVRTTIDQLEADIVSLCLGINIQGGGTFNPRTLPGQLSSFVRGVRRSHPQAPILVISPIISPAREDTPNAAGLSLSQIRELVTRVVTDLVEAGDDKLHLVNGHEIFGADDLAMLPDGLHPDGDGYALMAERLAPKLSAIAPVS</sequence>
<evidence type="ECO:0008006" key="5">
    <source>
        <dbReference type="Google" id="ProtNLM"/>
    </source>
</evidence>
<feature type="domain" description="SGNH hydrolase-type esterase" evidence="1">
    <location>
        <begin position="147"/>
        <end position="327"/>
    </location>
</feature>
<dbReference type="Gene3D" id="2.60.120.260">
    <property type="entry name" value="Galactose-binding domain-like"/>
    <property type="match status" value="1"/>
</dbReference>